<dbReference type="Proteomes" id="UP000593577">
    <property type="component" value="Unassembled WGS sequence"/>
</dbReference>
<dbReference type="GO" id="GO:0051484">
    <property type="term" value="P:isopentenyl diphosphate biosynthetic process, methylerythritol 4-phosphate pathway involved in terpenoid biosynthetic process"/>
    <property type="evidence" value="ECO:0007669"/>
    <property type="project" value="TreeGrafter"/>
</dbReference>
<comment type="caution">
    <text evidence="1">The sequence shown here is derived from an EMBL/GenBank/DDBJ whole genome shotgun (WGS) entry which is preliminary data.</text>
</comment>
<keyword evidence="2" id="KW-1185">Reference proteome</keyword>
<dbReference type="PANTHER" id="PTHR30525">
    <property type="entry name" value="1-DEOXY-D-XYLULOSE 5-PHOSPHATE REDUCTOISOMERASE"/>
    <property type="match status" value="1"/>
</dbReference>
<dbReference type="EMBL" id="JABFAA010000006">
    <property type="protein sequence ID" value="MBA0684579.1"/>
    <property type="molecule type" value="Genomic_DNA"/>
</dbReference>
<dbReference type="Gene3D" id="1.10.1740.10">
    <property type="match status" value="1"/>
</dbReference>
<dbReference type="GO" id="GO:0070402">
    <property type="term" value="F:NADPH binding"/>
    <property type="evidence" value="ECO:0007669"/>
    <property type="project" value="TreeGrafter"/>
</dbReference>
<name>A0A7J8XCQ5_GOSAI</name>
<dbReference type="PANTHER" id="PTHR30525:SF0">
    <property type="entry name" value="1-DEOXY-D-XYLULOSE 5-PHOSPHATE REDUCTOISOMERASE, CHLOROPLASTIC"/>
    <property type="match status" value="1"/>
</dbReference>
<sequence>MLLGHGCGYDPPAVIDDLELNKLLPNFRISYLDIFKVVELTCEKHQEEFVATPSLEEIIHYDLWARDYAASIQQSSGLSPADSGGMKRWLSKAKSRGAMQGYKQHESKDVLHVIKDACNKISMVEGYS</sequence>
<dbReference type="SUPFAM" id="SSF69055">
    <property type="entry name" value="1-deoxy-D-xylulose-5-phosphate reductoisomerase, C-terminal domain"/>
    <property type="match status" value="1"/>
</dbReference>
<dbReference type="InterPro" id="IPR003821">
    <property type="entry name" value="DXP_reductoisomerase"/>
</dbReference>
<protein>
    <submittedName>
        <fullName evidence="1">Uncharacterized protein</fullName>
    </submittedName>
</protein>
<feature type="non-terminal residue" evidence="1">
    <location>
        <position position="1"/>
    </location>
</feature>
<reference evidence="1 2" key="1">
    <citation type="journal article" date="2019" name="Genome Biol. Evol.">
        <title>Insights into the evolution of the New World diploid cottons (Gossypium, subgenus Houzingenia) based on genome sequencing.</title>
        <authorList>
            <person name="Grover C.E."/>
            <person name="Arick M.A. 2nd"/>
            <person name="Thrash A."/>
            <person name="Conover J.L."/>
            <person name="Sanders W.S."/>
            <person name="Peterson D.G."/>
            <person name="Frelichowski J.E."/>
            <person name="Scheffler J.A."/>
            <person name="Scheffler B.E."/>
            <person name="Wendel J.F."/>
        </authorList>
    </citation>
    <scope>NUCLEOTIDE SEQUENCE [LARGE SCALE GENOMIC DNA]</scope>
    <source>
        <strain evidence="1">185</strain>
        <tissue evidence="1">Leaf</tissue>
    </source>
</reference>
<dbReference type="AlphaFoldDB" id="A0A7J8XCQ5"/>
<dbReference type="GO" id="GO:0030604">
    <property type="term" value="F:1-deoxy-D-xylulose-5-phosphate reductoisomerase activity"/>
    <property type="evidence" value="ECO:0007669"/>
    <property type="project" value="InterPro"/>
</dbReference>
<dbReference type="GO" id="GO:0030145">
    <property type="term" value="F:manganese ion binding"/>
    <property type="evidence" value="ECO:0007669"/>
    <property type="project" value="TreeGrafter"/>
</dbReference>
<proteinExistence type="predicted"/>
<organism evidence="1 2">
    <name type="scientific">Gossypium aridum</name>
    <name type="common">American cotton</name>
    <name type="synonym">Erioxylum aridum</name>
    <dbReference type="NCBI Taxonomy" id="34290"/>
    <lineage>
        <taxon>Eukaryota</taxon>
        <taxon>Viridiplantae</taxon>
        <taxon>Streptophyta</taxon>
        <taxon>Embryophyta</taxon>
        <taxon>Tracheophyta</taxon>
        <taxon>Spermatophyta</taxon>
        <taxon>Magnoliopsida</taxon>
        <taxon>eudicotyledons</taxon>
        <taxon>Gunneridae</taxon>
        <taxon>Pentapetalae</taxon>
        <taxon>rosids</taxon>
        <taxon>malvids</taxon>
        <taxon>Malvales</taxon>
        <taxon>Malvaceae</taxon>
        <taxon>Malvoideae</taxon>
        <taxon>Gossypium</taxon>
    </lineage>
</organism>
<accession>A0A7J8XCQ5</accession>
<dbReference type="InterPro" id="IPR036169">
    <property type="entry name" value="DXPR_C_sf"/>
</dbReference>
<gene>
    <name evidence="1" type="ORF">Goari_026158</name>
</gene>
<evidence type="ECO:0000313" key="2">
    <source>
        <dbReference type="Proteomes" id="UP000593577"/>
    </source>
</evidence>
<evidence type="ECO:0000313" key="1">
    <source>
        <dbReference type="EMBL" id="MBA0684579.1"/>
    </source>
</evidence>